<reference evidence="1 2" key="1">
    <citation type="journal article" date="2014" name="Nat. Commun.">
        <title>Klebsormidium flaccidum genome reveals primary factors for plant terrestrial adaptation.</title>
        <authorList>
            <person name="Hori K."/>
            <person name="Maruyama F."/>
            <person name="Fujisawa T."/>
            <person name="Togashi T."/>
            <person name="Yamamoto N."/>
            <person name="Seo M."/>
            <person name="Sato S."/>
            <person name="Yamada T."/>
            <person name="Mori H."/>
            <person name="Tajima N."/>
            <person name="Moriyama T."/>
            <person name="Ikeuchi M."/>
            <person name="Watanabe M."/>
            <person name="Wada H."/>
            <person name="Kobayashi K."/>
            <person name="Saito M."/>
            <person name="Masuda T."/>
            <person name="Sasaki-Sekimoto Y."/>
            <person name="Mashiguchi K."/>
            <person name="Awai K."/>
            <person name="Shimojima M."/>
            <person name="Masuda S."/>
            <person name="Iwai M."/>
            <person name="Nobusawa T."/>
            <person name="Narise T."/>
            <person name="Kondo S."/>
            <person name="Saito H."/>
            <person name="Sato R."/>
            <person name="Murakawa M."/>
            <person name="Ihara Y."/>
            <person name="Oshima-Yamada Y."/>
            <person name="Ohtaka K."/>
            <person name="Satoh M."/>
            <person name="Sonobe K."/>
            <person name="Ishii M."/>
            <person name="Ohtani R."/>
            <person name="Kanamori-Sato M."/>
            <person name="Honoki R."/>
            <person name="Miyazaki D."/>
            <person name="Mochizuki H."/>
            <person name="Umetsu J."/>
            <person name="Higashi K."/>
            <person name="Shibata D."/>
            <person name="Kamiya Y."/>
            <person name="Sato N."/>
            <person name="Nakamura Y."/>
            <person name="Tabata S."/>
            <person name="Ida S."/>
            <person name="Kurokawa K."/>
            <person name="Ohta H."/>
        </authorList>
    </citation>
    <scope>NUCLEOTIDE SEQUENCE [LARGE SCALE GENOMIC DNA]</scope>
    <source>
        <strain evidence="1 2">NIES-2285</strain>
    </source>
</reference>
<sequence length="348" mass="37849">MAAEGVYKRFVKVDLLIDVPAADAPVFLHSVPVLFRSDNPNFTPYIIGVPNPPHAPSICESVNGSGAHASIDVHGTATGVDCIMPRQKALDLGLQCLFEDILENMDYFGLIKCTVPEETILTGPRASEGLLHVYCSRKMVHEDLPFMDRTVNIGGSGMRKMKLGFDTFADGSSVESVRNKRLVGRKAVLRLTKAQGLPRTYFTPYRIGVPHPPHAPSICESVNGSGAHVSIDVQGTATGVDCMMPRQIAMDLGLTCLFEDIIENIDYFGHIKCTVPGETILTGPKASKGLLHVYCSKMMVHDVPLLDTAVIVGGSGTSKMKLGFHTFLGSETDHVKCQYVCCKRWNQS</sequence>
<protein>
    <submittedName>
        <fullName evidence="1">Uncharacterized protein</fullName>
    </submittedName>
</protein>
<dbReference type="AlphaFoldDB" id="A0A0U9HJ82"/>
<evidence type="ECO:0000313" key="2">
    <source>
        <dbReference type="Proteomes" id="UP000054558"/>
    </source>
</evidence>
<accession>A0A0U9HJ82</accession>
<gene>
    <name evidence="1" type="ORF">KFL_000750200</name>
</gene>
<organism evidence="1 2">
    <name type="scientific">Klebsormidium nitens</name>
    <name type="common">Green alga</name>
    <name type="synonym">Ulothrix nitens</name>
    <dbReference type="NCBI Taxonomy" id="105231"/>
    <lineage>
        <taxon>Eukaryota</taxon>
        <taxon>Viridiplantae</taxon>
        <taxon>Streptophyta</taxon>
        <taxon>Klebsormidiophyceae</taxon>
        <taxon>Klebsormidiales</taxon>
        <taxon>Klebsormidiaceae</taxon>
        <taxon>Klebsormidium</taxon>
    </lineage>
</organism>
<dbReference type="Proteomes" id="UP000054558">
    <property type="component" value="Unassembled WGS sequence"/>
</dbReference>
<evidence type="ECO:0000313" key="1">
    <source>
        <dbReference type="EMBL" id="GAQ81252.1"/>
    </source>
</evidence>
<name>A0A0U9HJ82_KLENI</name>
<proteinExistence type="predicted"/>
<dbReference type="EMBL" id="DF237024">
    <property type="protein sequence ID" value="GAQ81252.1"/>
    <property type="molecule type" value="Genomic_DNA"/>
</dbReference>
<keyword evidence="2" id="KW-1185">Reference proteome</keyword>